<reference evidence="3 4" key="1">
    <citation type="submission" date="2020-03" db="EMBL/GenBank/DDBJ databases">
        <title>Metabolic flexibility allows generalist bacteria to become dominant in a frequently disturbed ecosystem.</title>
        <authorList>
            <person name="Chen Y.-J."/>
            <person name="Leung P.M."/>
            <person name="Bay S.K."/>
            <person name="Hugenholtz P."/>
            <person name="Kessler A.J."/>
            <person name="Shelley G."/>
            <person name="Waite D.W."/>
            <person name="Cook P.L."/>
            <person name="Greening C."/>
        </authorList>
    </citation>
    <scope>NUCLEOTIDE SEQUENCE [LARGE SCALE GENOMIC DNA]</scope>
    <source>
        <strain evidence="3">SS_bin_28</strain>
    </source>
</reference>
<dbReference type="AlphaFoldDB" id="A0A7Y2EBI2"/>
<organism evidence="3 4">
    <name type="scientific">Eiseniibacteriota bacterium</name>
    <dbReference type="NCBI Taxonomy" id="2212470"/>
    <lineage>
        <taxon>Bacteria</taxon>
        <taxon>Candidatus Eiseniibacteriota</taxon>
    </lineage>
</organism>
<dbReference type="Proteomes" id="UP000547674">
    <property type="component" value="Unassembled WGS sequence"/>
</dbReference>
<feature type="compositionally biased region" description="Basic and acidic residues" evidence="1">
    <location>
        <begin position="789"/>
        <end position="802"/>
    </location>
</feature>
<feature type="non-terminal residue" evidence="3">
    <location>
        <position position="1"/>
    </location>
</feature>
<evidence type="ECO:0000259" key="2">
    <source>
        <dbReference type="Pfam" id="PF19838"/>
    </source>
</evidence>
<proteinExistence type="predicted"/>
<comment type="caution">
    <text evidence="3">The sequence shown here is derived from an EMBL/GenBank/DDBJ whole genome shotgun (WGS) entry which is preliminary data.</text>
</comment>
<dbReference type="GO" id="GO:0009279">
    <property type="term" value="C:cell outer membrane"/>
    <property type="evidence" value="ECO:0007669"/>
    <property type="project" value="TreeGrafter"/>
</dbReference>
<evidence type="ECO:0000256" key="1">
    <source>
        <dbReference type="SAM" id="MobiDB-lite"/>
    </source>
</evidence>
<name>A0A7Y2EBI2_UNCEI</name>
<protein>
    <submittedName>
        <fullName evidence="3">LPS-assembly protein LptD</fullName>
    </submittedName>
</protein>
<accession>A0A7Y2EBI2</accession>
<dbReference type="Gene3D" id="2.60.450.10">
    <property type="entry name" value="Lipopolysaccharide (LPS) transport protein A like domain"/>
    <property type="match status" value="1"/>
</dbReference>
<gene>
    <name evidence="3" type="ORF">HKN21_14835</name>
</gene>
<dbReference type="Pfam" id="PF19838">
    <property type="entry name" value="LptD_2"/>
    <property type="match status" value="1"/>
</dbReference>
<dbReference type="GO" id="GO:1990351">
    <property type="term" value="C:transporter complex"/>
    <property type="evidence" value="ECO:0007669"/>
    <property type="project" value="TreeGrafter"/>
</dbReference>
<feature type="region of interest" description="Disordered" evidence="1">
    <location>
        <begin position="772"/>
        <end position="809"/>
    </location>
</feature>
<evidence type="ECO:0000313" key="4">
    <source>
        <dbReference type="Proteomes" id="UP000547674"/>
    </source>
</evidence>
<dbReference type="InterPro" id="IPR045659">
    <property type="entry name" value="LptD_2"/>
</dbReference>
<sequence>IDDRKGETSVVQGDDLWMFFSGNAVERILASGNAKSSYRPPATDDPDKTGTNVAKGDSITIFLDEGEVDTVVIQGNATGVYTFGAGPATGSDSLSAPQFPGERGSVARGDTLTSVPDSLGVGSAEADPDSLGTASGSDTLDVRTPVSLSELEGKSPQGRERVEYKADRVTFILKDVQVLLEKNAVVDYGEVTLKSNRVTFYADKKYLEAEEDPILIDKTGGDSREMVGSRMDYNLKTREGTIDDGRTDAEDGYIYADRLRQVGEDDFLAKQGNFTTCDNVANGKDAHFHFTSKKMRIYLKDKVVVRPVTLYIRDIPIVAIPFYVFSIRKGRQSGLLTPDFDFGFGSTGRSFSNLGYYWATNEYMDLQFRLDYQEKPTSRFVGDISGRYKKRYLMDGDFRIRQTIGDDTIQRDFSAGHSMTLGDWRITAEGEFRDEGFRESEPLNNNLSQRLDRLLSSDLSLSRNFDFGARLTTSMSRREDLATELEDGQDERVVTETLPRYSFSINQRPIGRKANDAGEDGFLPFLSRTSWRFSSSGSLLRTVDEETTITQLDSTAVPDTTFAEVSERTSSARHELTIQDRRDIFGNINFGPSFTAREHWVDREFSATDTVKSFNRAATWDASFGTSTTLYGTFPGVGPIEAVRHTFEPSASFTYQPEFSSLSYTDSAGVERNRFQGVTSRERQFLSLRAQNRFQAKVRSAEEVNRLDLLNWRLDASYDLLAEDDPWSDINSSIDLQRIQGVGLTFRSRHDPYEKFRANSFSAESYFALRGTLPGPDSGSETGGSETAAEERRPDINRRGGDVYDSGSRIGSQPASGRVLGWSANFGVTYSGQRIEEELDTNAQLTSNLSLQITKNWSLTYRNIWNMTEKDIRGESFSLRRDLHCWEASFTGSRLGDDTSFYFRINVKQLQEVKYEQGRSGGSGLGGLTGYLP</sequence>
<dbReference type="InterPro" id="IPR050218">
    <property type="entry name" value="LptD"/>
</dbReference>
<dbReference type="EMBL" id="JABDJR010000598">
    <property type="protein sequence ID" value="NNF08037.1"/>
    <property type="molecule type" value="Genomic_DNA"/>
</dbReference>
<dbReference type="PANTHER" id="PTHR30189:SF1">
    <property type="entry name" value="LPS-ASSEMBLY PROTEIN LPTD"/>
    <property type="match status" value="1"/>
</dbReference>
<feature type="domain" description="LPS-assembly protein LptD central" evidence="2">
    <location>
        <begin position="303"/>
        <end position="753"/>
    </location>
</feature>
<dbReference type="PANTHER" id="PTHR30189">
    <property type="entry name" value="LPS-ASSEMBLY PROTEIN"/>
    <property type="match status" value="1"/>
</dbReference>
<feature type="region of interest" description="Disordered" evidence="1">
    <location>
        <begin position="32"/>
        <end position="52"/>
    </location>
</feature>
<feature type="region of interest" description="Disordered" evidence="1">
    <location>
        <begin position="117"/>
        <end position="141"/>
    </location>
</feature>
<evidence type="ECO:0000313" key="3">
    <source>
        <dbReference type="EMBL" id="NNF08037.1"/>
    </source>
</evidence>